<name>A0A8J7VT56_9GAMM</name>
<evidence type="ECO:0000313" key="5">
    <source>
        <dbReference type="EMBL" id="MBR0561333.1"/>
    </source>
</evidence>
<comment type="cofactor">
    <cofactor evidence="1">
        <name>Zn(2+)</name>
        <dbReference type="ChEBI" id="CHEBI:29105"/>
    </cofactor>
</comment>
<gene>
    <name evidence="6" type="ORF">KB893_014030</name>
    <name evidence="5" type="ORF">KB893_02185</name>
</gene>
<reference evidence="6 7" key="1">
    <citation type="journal article" date="2021" name="Microbiol. Resour. Announc.">
        <title>Draft Genome Sequence of Coralloluteibacterium stylophorae LMG 29479T.</title>
        <authorList>
            <person name="Karlyshev A.V."/>
            <person name="Kudryashova E.B."/>
            <person name="Ariskina E.V."/>
            <person name="Conroy A.P."/>
            <person name="Abidueva E.Y."/>
        </authorList>
    </citation>
    <scope>NUCLEOTIDE SEQUENCE [LARGE SCALE GENOMIC DNA]</scope>
    <source>
        <strain evidence="6 7">LMG 29479</strain>
    </source>
</reference>
<dbReference type="GO" id="GO:0006508">
    <property type="term" value="P:proteolysis"/>
    <property type="evidence" value="ECO:0007669"/>
    <property type="project" value="UniProtKB-KW"/>
</dbReference>
<comment type="caution">
    <text evidence="5">The sequence shown here is derived from an EMBL/GenBank/DDBJ whole genome shotgun (WGS) entry which is preliminary data.</text>
</comment>
<dbReference type="RefSeq" id="WP_211925296.1">
    <property type="nucleotide sequence ID" value="NZ_JAGQFT020000009.1"/>
</dbReference>
<dbReference type="PANTHER" id="PTHR31817:SF0">
    <property type="entry name" value="CHROMOSOME UNDETERMINED SCAFFOLD_67, WHOLE GENOME SHOTGUN SEQUENCE"/>
    <property type="match status" value="1"/>
</dbReference>
<protein>
    <submittedName>
        <fullName evidence="5">DUF1704 domain-containing protein</fullName>
    </submittedName>
</protein>
<dbReference type="GO" id="GO:0080164">
    <property type="term" value="P:regulation of nitric oxide metabolic process"/>
    <property type="evidence" value="ECO:0007669"/>
    <property type="project" value="TreeGrafter"/>
</dbReference>
<keyword evidence="3" id="KW-0378">Hydrolase</keyword>
<evidence type="ECO:0000313" key="7">
    <source>
        <dbReference type="Proteomes" id="UP000675747"/>
    </source>
</evidence>
<sequence length="428" mass="46480">MPTPADAAGSAAPAWLAPFAALDARLVAATRGLRLLEAVSWPAALQADFLARWRRGQARLPQVDYAPQAHAGTRRELEAIAAAADVDHPLGAYLRHTALSWATATRLLETVGSAEATRHAIELYGRPGDPLPGGGLSNLDAARHFLAIADELDGALPVDEADYCIPAAHLQAELQAALDAFFVDHRVRVELDDNLIAKAAAGASRVRLRSKAAFSEYDRRQLLEHEAFVHSLTAINGQRQPWMKSFARTAPRATATQEGLAVFAEQISGAIDINRMKRISLRILAIDRALAGADFIEVFRFFLDAGQTEADSFASAQRVFRGAPVGGGSAFTKDTVYLHGLLSVHTFFRWALRDGRLRDTRLVFAGKLALQDVAGLAPLFDDGALAEPRYLPPWVQRASGLAGTLAFSLFANRIRLDRVDAQDLMPRR</sequence>
<accession>A0A8J7VT56</accession>
<dbReference type="PANTHER" id="PTHR31817">
    <property type="match status" value="1"/>
</dbReference>
<keyword evidence="2" id="KW-0645">Protease</keyword>
<dbReference type="EMBL" id="JAGQFT020000009">
    <property type="protein sequence ID" value="MBS7458254.1"/>
    <property type="molecule type" value="Genomic_DNA"/>
</dbReference>
<evidence type="ECO:0000256" key="2">
    <source>
        <dbReference type="ARBA" id="ARBA00022670"/>
    </source>
</evidence>
<dbReference type="GO" id="GO:0008237">
    <property type="term" value="F:metallopeptidase activity"/>
    <property type="evidence" value="ECO:0007669"/>
    <property type="project" value="UniProtKB-KW"/>
</dbReference>
<dbReference type="AlphaFoldDB" id="A0A8J7VT56"/>
<evidence type="ECO:0000256" key="4">
    <source>
        <dbReference type="ARBA" id="ARBA00023049"/>
    </source>
</evidence>
<dbReference type="Proteomes" id="UP000675747">
    <property type="component" value="Unassembled WGS sequence"/>
</dbReference>
<keyword evidence="7" id="KW-1185">Reference proteome</keyword>
<reference evidence="5" key="2">
    <citation type="submission" date="2021-04" db="EMBL/GenBank/DDBJ databases">
        <authorList>
            <person name="Karlyshev A.V."/>
        </authorList>
    </citation>
    <scope>NUCLEOTIDE SEQUENCE</scope>
    <source>
        <strain evidence="5">LMG 29479</strain>
    </source>
</reference>
<evidence type="ECO:0000256" key="3">
    <source>
        <dbReference type="ARBA" id="ARBA00022801"/>
    </source>
</evidence>
<keyword evidence="4" id="KW-0482">Metalloprotease</keyword>
<dbReference type="EMBL" id="JAGQFT010000007">
    <property type="protein sequence ID" value="MBR0561333.1"/>
    <property type="molecule type" value="Genomic_DNA"/>
</dbReference>
<dbReference type="SMART" id="SM01154">
    <property type="entry name" value="DUF1704"/>
    <property type="match status" value="1"/>
</dbReference>
<dbReference type="InterPro" id="IPR012548">
    <property type="entry name" value="MATCAP"/>
</dbReference>
<organism evidence="5">
    <name type="scientific">Coralloluteibacterium stylophorae</name>
    <dbReference type="NCBI Taxonomy" id="1776034"/>
    <lineage>
        <taxon>Bacteria</taxon>
        <taxon>Pseudomonadati</taxon>
        <taxon>Pseudomonadota</taxon>
        <taxon>Gammaproteobacteria</taxon>
        <taxon>Lysobacterales</taxon>
        <taxon>Lysobacteraceae</taxon>
        <taxon>Coralloluteibacterium</taxon>
    </lineage>
</organism>
<evidence type="ECO:0000256" key="1">
    <source>
        <dbReference type="ARBA" id="ARBA00001947"/>
    </source>
</evidence>
<proteinExistence type="predicted"/>
<evidence type="ECO:0000313" key="6">
    <source>
        <dbReference type="EMBL" id="MBS7458254.1"/>
    </source>
</evidence>
<dbReference type="Pfam" id="PF08014">
    <property type="entry name" value="MATCAP"/>
    <property type="match status" value="1"/>
</dbReference>